<keyword evidence="2" id="KW-1185">Reference proteome</keyword>
<reference evidence="1 2" key="1">
    <citation type="journal article" date="2017" name="Mol. Plant">
        <title>The Genome of Medicinal Plant Macleaya cordata Provides New Insights into Benzylisoquinoline Alkaloids Metabolism.</title>
        <authorList>
            <person name="Liu X."/>
            <person name="Liu Y."/>
            <person name="Huang P."/>
            <person name="Ma Y."/>
            <person name="Qing Z."/>
            <person name="Tang Q."/>
            <person name="Cao H."/>
            <person name="Cheng P."/>
            <person name="Zheng Y."/>
            <person name="Yuan Z."/>
            <person name="Zhou Y."/>
            <person name="Liu J."/>
            <person name="Tang Z."/>
            <person name="Zhuo Y."/>
            <person name="Zhang Y."/>
            <person name="Yu L."/>
            <person name="Huang J."/>
            <person name="Yang P."/>
            <person name="Peng Q."/>
            <person name="Zhang J."/>
            <person name="Jiang W."/>
            <person name="Zhang Z."/>
            <person name="Lin K."/>
            <person name="Ro D.K."/>
            <person name="Chen X."/>
            <person name="Xiong X."/>
            <person name="Shang Y."/>
            <person name="Huang S."/>
            <person name="Zeng J."/>
        </authorList>
    </citation>
    <scope>NUCLEOTIDE SEQUENCE [LARGE SCALE GENOMIC DNA]</scope>
    <source>
        <strain evidence="2">cv. BLH2017</strain>
        <tissue evidence="1">Root</tissue>
    </source>
</reference>
<proteinExistence type="predicted"/>
<dbReference type="AlphaFoldDB" id="A0A200RDG3"/>
<dbReference type="InParanoid" id="A0A200RDG3"/>
<gene>
    <name evidence="1" type="ORF">BVC80_887g11</name>
</gene>
<evidence type="ECO:0000313" key="2">
    <source>
        <dbReference type="Proteomes" id="UP000195402"/>
    </source>
</evidence>
<organism evidence="1 2">
    <name type="scientific">Macleaya cordata</name>
    <name type="common">Five-seeded plume-poppy</name>
    <name type="synonym">Bocconia cordata</name>
    <dbReference type="NCBI Taxonomy" id="56857"/>
    <lineage>
        <taxon>Eukaryota</taxon>
        <taxon>Viridiplantae</taxon>
        <taxon>Streptophyta</taxon>
        <taxon>Embryophyta</taxon>
        <taxon>Tracheophyta</taxon>
        <taxon>Spermatophyta</taxon>
        <taxon>Magnoliopsida</taxon>
        <taxon>Ranunculales</taxon>
        <taxon>Papaveraceae</taxon>
        <taxon>Papaveroideae</taxon>
        <taxon>Macleaya</taxon>
    </lineage>
</organism>
<protein>
    <submittedName>
        <fullName evidence="1">Uncharacterized protein</fullName>
    </submittedName>
</protein>
<dbReference type="Proteomes" id="UP000195402">
    <property type="component" value="Unassembled WGS sequence"/>
</dbReference>
<accession>A0A200RDG3</accession>
<comment type="caution">
    <text evidence="1">The sequence shown here is derived from an EMBL/GenBank/DDBJ whole genome shotgun (WGS) entry which is preliminary data.</text>
</comment>
<sequence>MLRPTTLADQFPIFFHPNQRESKAYFSASISFLYFLRHFRYLAKGSPPAFYSLIDRLSSLFRPYDPLRSFRKFGGSTVKQRWG</sequence>
<dbReference type="EMBL" id="MVGT01000057">
    <property type="protein sequence ID" value="OVA20731.1"/>
    <property type="molecule type" value="Genomic_DNA"/>
</dbReference>
<evidence type="ECO:0000313" key="1">
    <source>
        <dbReference type="EMBL" id="OVA20731.1"/>
    </source>
</evidence>
<name>A0A200RDG3_MACCD</name>